<dbReference type="PANTHER" id="PTHR34285:SF3">
    <property type="entry name" value="OS08G0510800 PROTEIN"/>
    <property type="match status" value="1"/>
</dbReference>
<dbReference type="AlphaFoldDB" id="J3MUB6"/>
<accession>J3MUB6</accession>
<feature type="compositionally biased region" description="Basic and acidic residues" evidence="1">
    <location>
        <begin position="247"/>
        <end position="258"/>
    </location>
</feature>
<sequence>MKASIKFRDDDRPLVRAKVPVGVLGLPFLSGVSAGGDAKDLRFDLSTAFASGPALRLSYRPNDPSLPFSVSVRSGVGPLGSPARAPFSLAAEFNFLSGNPGSPAFFLLLKPRLGDFSLSHTLRSSLPPPPRKIGEVSDSGDGHEHELDYKTFSFSGSGVGADAAAAGKNGGVGALLSGMRLTTRSVLPLWGRASLRFNWGLRAPPELQAAFADDEAGVGGHSRKDERVAISKMPLLVMNKISIEQSPRADADLTRSKTESSSSPEIAAADVPDAPPADVPDGIGHGGEGFSLVRRQLEALKAESGMLHRAVEDLRAEVASRRAVPTASIPDSWRTTPPPPPQPHHYHSFPAKPNRRSSGSDTATDNAAKPSSDELGEELKKALEARLR</sequence>
<dbReference type="OMA" id="AERSNHN"/>
<name>J3MUB6_ORYBR</name>
<dbReference type="Gramene" id="OB08G26970.1">
    <property type="protein sequence ID" value="OB08G26970.1"/>
    <property type="gene ID" value="OB08G26970"/>
</dbReference>
<evidence type="ECO:0000313" key="3">
    <source>
        <dbReference type="Proteomes" id="UP000006038"/>
    </source>
</evidence>
<dbReference type="OrthoDB" id="1926966at2759"/>
<feature type="compositionally biased region" description="Polar residues" evidence="1">
    <location>
        <begin position="356"/>
        <end position="365"/>
    </location>
</feature>
<evidence type="ECO:0000256" key="1">
    <source>
        <dbReference type="SAM" id="MobiDB-lite"/>
    </source>
</evidence>
<dbReference type="PANTHER" id="PTHR34285">
    <property type="entry name" value="OS08G0510800 PROTEIN"/>
    <property type="match status" value="1"/>
</dbReference>
<dbReference type="eggNOG" id="ENOG502QT3I">
    <property type="taxonomic scope" value="Eukaryota"/>
</dbReference>
<dbReference type="KEGG" id="obr:102709670"/>
<dbReference type="GeneID" id="102709670"/>
<dbReference type="EnsemblPlants" id="OB08G26970.1">
    <property type="protein sequence ID" value="OB08G26970.1"/>
    <property type="gene ID" value="OB08G26970"/>
</dbReference>
<feature type="compositionally biased region" description="Basic and acidic residues" evidence="1">
    <location>
        <begin position="377"/>
        <end position="388"/>
    </location>
</feature>
<reference evidence="2" key="1">
    <citation type="journal article" date="2013" name="Nat. Commun.">
        <title>Whole-genome sequencing of Oryza brachyantha reveals mechanisms underlying Oryza genome evolution.</title>
        <authorList>
            <person name="Chen J."/>
            <person name="Huang Q."/>
            <person name="Gao D."/>
            <person name="Wang J."/>
            <person name="Lang Y."/>
            <person name="Liu T."/>
            <person name="Li B."/>
            <person name="Bai Z."/>
            <person name="Luis Goicoechea J."/>
            <person name="Liang C."/>
            <person name="Chen C."/>
            <person name="Zhang W."/>
            <person name="Sun S."/>
            <person name="Liao Y."/>
            <person name="Zhang X."/>
            <person name="Yang L."/>
            <person name="Song C."/>
            <person name="Wang M."/>
            <person name="Shi J."/>
            <person name="Liu G."/>
            <person name="Liu J."/>
            <person name="Zhou H."/>
            <person name="Zhou W."/>
            <person name="Yu Q."/>
            <person name="An N."/>
            <person name="Chen Y."/>
            <person name="Cai Q."/>
            <person name="Wang B."/>
            <person name="Liu B."/>
            <person name="Min J."/>
            <person name="Huang Y."/>
            <person name="Wu H."/>
            <person name="Li Z."/>
            <person name="Zhang Y."/>
            <person name="Yin Y."/>
            <person name="Song W."/>
            <person name="Jiang J."/>
            <person name="Jackson S.A."/>
            <person name="Wing R.A."/>
            <person name="Wang J."/>
            <person name="Chen M."/>
        </authorList>
    </citation>
    <scope>NUCLEOTIDE SEQUENCE [LARGE SCALE GENOMIC DNA]</scope>
    <source>
        <strain evidence="2">cv. IRGC 101232</strain>
    </source>
</reference>
<feature type="region of interest" description="Disordered" evidence="1">
    <location>
        <begin position="247"/>
        <end position="287"/>
    </location>
</feature>
<dbReference type="Proteomes" id="UP000006038">
    <property type="component" value="Chromosome 8"/>
</dbReference>
<keyword evidence="3" id="KW-1185">Reference proteome</keyword>
<evidence type="ECO:0000313" key="2">
    <source>
        <dbReference type="EnsemblPlants" id="OB08G26970.1"/>
    </source>
</evidence>
<protein>
    <submittedName>
        <fullName evidence="2">Uncharacterized protein</fullName>
    </submittedName>
</protein>
<proteinExistence type="predicted"/>
<dbReference type="STRING" id="4533.J3MUB6"/>
<feature type="region of interest" description="Disordered" evidence="1">
    <location>
        <begin position="318"/>
        <end position="388"/>
    </location>
</feature>
<organism evidence="2">
    <name type="scientific">Oryza brachyantha</name>
    <name type="common">malo sina</name>
    <dbReference type="NCBI Taxonomy" id="4533"/>
    <lineage>
        <taxon>Eukaryota</taxon>
        <taxon>Viridiplantae</taxon>
        <taxon>Streptophyta</taxon>
        <taxon>Embryophyta</taxon>
        <taxon>Tracheophyta</taxon>
        <taxon>Spermatophyta</taxon>
        <taxon>Magnoliopsida</taxon>
        <taxon>Liliopsida</taxon>
        <taxon>Poales</taxon>
        <taxon>Poaceae</taxon>
        <taxon>BOP clade</taxon>
        <taxon>Oryzoideae</taxon>
        <taxon>Oryzeae</taxon>
        <taxon>Oryzinae</taxon>
        <taxon>Oryza</taxon>
    </lineage>
</organism>
<dbReference type="HOGENOM" id="CLU_049392_0_0_1"/>
<reference evidence="2" key="2">
    <citation type="submission" date="2013-04" db="UniProtKB">
        <authorList>
            <consortium name="EnsemblPlants"/>
        </authorList>
    </citation>
    <scope>IDENTIFICATION</scope>
</reference>